<proteinExistence type="predicted"/>
<reference evidence="1 2" key="1">
    <citation type="journal article" date="2007" name="Virology">
        <title>Sequence and annotation of the 369-kb NY-2A and the 345-kb AR158 viruses that infect Chlorella NC64A.</title>
        <authorList>
            <person name="Fitzgerald L.A."/>
            <person name="Graves M.V."/>
            <person name="Li X."/>
            <person name="Feldblyum T."/>
            <person name="Nierman W.C."/>
            <person name="Van Etten J.L."/>
        </authorList>
    </citation>
    <scope>NUCLEOTIDE SEQUENCE [LARGE SCALE GENOMIC DNA]</scope>
    <source>
        <strain evidence="1 2">NY-2A</strain>
    </source>
</reference>
<gene>
    <name evidence="1" type="primary">b707R</name>
    <name evidence="1" type="ORF">NY2A_b707R</name>
</gene>
<dbReference type="KEGG" id="vg:5658894"/>
<keyword evidence="2" id="KW-1185">Reference proteome</keyword>
<dbReference type="EMBL" id="DQ491002">
    <property type="protein sequence ID" value="ABT15106.1"/>
    <property type="molecule type" value="Genomic_DNA"/>
</dbReference>
<protein>
    <submittedName>
        <fullName evidence="1">Uncharacterized protein b707R</fullName>
    </submittedName>
</protein>
<name>A7IXN2_PBCVN</name>
<organismHost>
    <name type="scientific">Chlorella</name>
    <dbReference type="NCBI Taxonomy" id="3071"/>
</organismHost>
<organism evidence="1 2">
    <name type="scientific">Paramecium bursaria Chlorella virus NY2A</name>
    <name type="common">PBCV-NY2A</name>
    <dbReference type="NCBI Taxonomy" id="46021"/>
    <lineage>
        <taxon>Viruses</taxon>
        <taxon>Varidnaviria</taxon>
        <taxon>Bamfordvirae</taxon>
        <taxon>Nucleocytoviricota</taxon>
        <taxon>Megaviricetes</taxon>
        <taxon>Algavirales</taxon>
        <taxon>Phycodnaviridae</taxon>
        <taxon>Chlorovirus</taxon>
        <taxon>Chlorovirus americanus</taxon>
    </lineage>
</organism>
<evidence type="ECO:0000313" key="2">
    <source>
        <dbReference type="Proteomes" id="UP000202419"/>
    </source>
</evidence>
<dbReference type="Proteomes" id="UP000202419">
    <property type="component" value="Segment"/>
</dbReference>
<dbReference type="RefSeq" id="YP_001497903.1">
    <property type="nucleotide sequence ID" value="NC_009898.1"/>
</dbReference>
<sequence length="97" mass="11404">MELYTKRMESTIPCYALLLSKLCRTTRSTRPSMAQENIRQLLATRGIIFSCNRSDGEKKLVQRIRRTRRRTIFVAHGRLNTCMFSSNHHIHNLLFAH</sequence>
<dbReference type="GeneID" id="5658894"/>
<accession>A7IXN2</accession>
<evidence type="ECO:0000313" key="1">
    <source>
        <dbReference type="EMBL" id="ABT15106.1"/>
    </source>
</evidence>